<reference evidence="3" key="1">
    <citation type="journal article" date="2019" name="Int. J. Syst. Evol. Microbiol.">
        <title>The Global Catalogue of Microorganisms (GCM) 10K type strain sequencing project: providing services to taxonomists for standard genome sequencing and annotation.</title>
        <authorList>
            <consortium name="The Broad Institute Genomics Platform"/>
            <consortium name="The Broad Institute Genome Sequencing Center for Infectious Disease"/>
            <person name="Wu L."/>
            <person name="Ma J."/>
        </authorList>
    </citation>
    <scope>NUCLEOTIDE SEQUENCE [LARGE SCALE GENOMIC DNA]</scope>
    <source>
        <strain evidence="3">JCM 3175</strain>
    </source>
</reference>
<dbReference type="RefSeq" id="WP_346116368.1">
    <property type="nucleotide sequence ID" value="NZ_BAABGU010000003.1"/>
</dbReference>
<comment type="caution">
    <text evidence="2">The sequence shown here is derived from an EMBL/GenBank/DDBJ whole genome shotgun (WGS) entry which is preliminary data.</text>
</comment>
<gene>
    <name evidence="2" type="ORF">GCM10023176_08910</name>
</gene>
<evidence type="ECO:0008006" key="4">
    <source>
        <dbReference type="Google" id="ProtNLM"/>
    </source>
</evidence>
<evidence type="ECO:0000313" key="2">
    <source>
        <dbReference type="EMBL" id="GAA4563920.1"/>
    </source>
</evidence>
<proteinExistence type="predicted"/>
<dbReference type="Proteomes" id="UP001500307">
    <property type="component" value="Unassembled WGS sequence"/>
</dbReference>
<dbReference type="EMBL" id="BAABGU010000003">
    <property type="protein sequence ID" value="GAA4563920.1"/>
    <property type="molecule type" value="Genomic_DNA"/>
</dbReference>
<name>A0ABP8S8S1_9ACTN</name>
<sequence>MKGASVPDLSVVARERAALATIADTIVAASVGKGLRVAVACPNSHLALIDYLAQALHARGRACRCLPAQPNLVDAGGPPPSEHGNNSTLVLITSGLVTDTDRGVQNVNITVVAAEPTARDGNVSQRETGGAHSPAGGDPDIILDYRDPNAALIRYMAPHLLAGGRP</sequence>
<evidence type="ECO:0000256" key="1">
    <source>
        <dbReference type="SAM" id="MobiDB-lite"/>
    </source>
</evidence>
<feature type="region of interest" description="Disordered" evidence="1">
    <location>
        <begin position="118"/>
        <end position="141"/>
    </location>
</feature>
<keyword evidence="3" id="KW-1185">Reference proteome</keyword>
<protein>
    <recommendedName>
        <fullName evidence="4">Helicase C-terminal domain-containing protein</fullName>
    </recommendedName>
</protein>
<accession>A0ABP8S8S1</accession>
<evidence type="ECO:0000313" key="3">
    <source>
        <dbReference type="Proteomes" id="UP001500307"/>
    </source>
</evidence>
<organism evidence="2 3">
    <name type="scientific">Micromonospora coerulea</name>
    <dbReference type="NCBI Taxonomy" id="47856"/>
    <lineage>
        <taxon>Bacteria</taxon>
        <taxon>Bacillati</taxon>
        <taxon>Actinomycetota</taxon>
        <taxon>Actinomycetes</taxon>
        <taxon>Micromonosporales</taxon>
        <taxon>Micromonosporaceae</taxon>
        <taxon>Micromonospora</taxon>
    </lineage>
</organism>